<dbReference type="Gene3D" id="3.40.30.10">
    <property type="entry name" value="Glutaredoxin"/>
    <property type="match status" value="1"/>
</dbReference>
<dbReference type="Pfam" id="PF00043">
    <property type="entry name" value="GST_C"/>
    <property type="match status" value="1"/>
</dbReference>
<dbReference type="SUPFAM" id="SSF47616">
    <property type="entry name" value="GST C-terminal domain-like"/>
    <property type="match status" value="1"/>
</dbReference>
<dbReference type="SUPFAM" id="SSF52833">
    <property type="entry name" value="Thioredoxin-like"/>
    <property type="match status" value="1"/>
</dbReference>
<dbReference type="PANTHER" id="PTHR44051:SF8">
    <property type="entry name" value="GLUTATHIONE S-TRANSFERASE GSTA"/>
    <property type="match status" value="1"/>
</dbReference>
<name>A0AAD5UER0_9FUNG</name>
<dbReference type="AlphaFoldDB" id="A0AAD5UER0"/>
<evidence type="ECO:0000259" key="1">
    <source>
        <dbReference type="PROSITE" id="PS50405"/>
    </source>
</evidence>
<evidence type="ECO:0000313" key="3">
    <source>
        <dbReference type="Proteomes" id="UP001210925"/>
    </source>
</evidence>
<keyword evidence="3" id="KW-1185">Reference proteome</keyword>
<protein>
    <recommendedName>
        <fullName evidence="1">GST C-terminal domain-containing protein</fullName>
    </recommendedName>
</protein>
<dbReference type="Proteomes" id="UP001210925">
    <property type="component" value="Unassembled WGS sequence"/>
</dbReference>
<sequence length="211" mass="23770">MPSYLYFSPTSCGAASYMSARKAGLIGKEVIPILVDLSTHTIQSGPQKNTSYYKVNPKGNIPALVLEDGTLLNENAAVLQRIADYADCLAPLNGTNARYLLQSKLSYISSEIHSVFGPLYHPEDDCQVKLWAKNQLGKKFYYLDRHELVGKDYLVGDSFTVADAYLYIVLSWTQEVDLDISQFPNVARFYKNIGELEFVKQAREEMDEFES</sequence>
<dbReference type="CDD" id="cd03057">
    <property type="entry name" value="GST_N_Beta"/>
    <property type="match status" value="1"/>
</dbReference>
<evidence type="ECO:0000313" key="2">
    <source>
        <dbReference type="EMBL" id="KAJ3253109.1"/>
    </source>
</evidence>
<dbReference type="InterPro" id="IPR036282">
    <property type="entry name" value="Glutathione-S-Trfase_C_sf"/>
</dbReference>
<dbReference type="InterPro" id="IPR010987">
    <property type="entry name" value="Glutathione-S-Trfase_C-like"/>
</dbReference>
<proteinExistence type="predicted"/>
<accession>A0AAD5UER0</accession>
<dbReference type="CDD" id="cd03188">
    <property type="entry name" value="GST_C_Beta"/>
    <property type="match status" value="1"/>
</dbReference>
<feature type="domain" description="GST C-terminal" evidence="1">
    <location>
        <begin position="94"/>
        <end position="211"/>
    </location>
</feature>
<dbReference type="InterPro" id="IPR036249">
    <property type="entry name" value="Thioredoxin-like_sf"/>
</dbReference>
<dbReference type="InterPro" id="IPR004046">
    <property type="entry name" value="GST_C"/>
</dbReference>
<dbReference type="EMBL" id="JADGKB010000119">
    <property type="protein sequence ID" value="KAJ3253109.1"/>
    <property type="molecule type" value="Genomic_DNA"/>
</dbReference>
<comment type="caution">
    <text evidence="2">The sequence shown here is derived from an EMBL/GenBank/DDBJ whole genome shotgun (WGS) entry which is preliminary data.</text>
</comment>
<reference evidence="2" key="1">
    <citation type="submission" date="2020-05" db="EMBL/GenBank/DDBJ databases">
        <title>Phylogenomic resolution of chytrid fungi.</title>
        <authorList>
            <person name="Stajich J.E."/>
            <person name="Amses K."/>
            <person name="Simmons R."/>
            <person name="Seto K."/>
            <person name="Myers J."/>
            <person name="Bonds A."/>
            <person name="Quandt C.A."/>
            <person name="Barry K."/>
            <person name="Liu P."/>
            <person name="Grigoriev I."/>
            <person name="Longcore J.E."/>
            <person name="James T.Y."/>
        </authorList>
    </citation>
    <scope>NUCLEOTIDE SEQUENCE</scope>
    <source>
        <strain evidence="2">PLAUS21</strain>
    </source>
</reference>
<dbReference type="PANTHER" id="PTHR44051">
    <property type="entry name" value="GLUTATHIONE S-TRANSFERASE-RELATED"/>
    <property type="match status" value="1"/>
</dbReference>
<gene>
    <name evidence="2" type="ORF">HK103_000859</name>
</gene>
<dbReference type="Gene3D" id="1.20.1050.10">
    <property type="match status" value="1"/>
</dbReference>
<dbReference type="PROSITE" id="PS50405">
    <property type="entry name" value="GST_CTER"/>
    <property type="match status" value="1"/>
</dbReference>
<organism evidence="2 3">
    <name type="scientific">Boothiomyces macroporosus</name>
    <dbReference type="NCBI Taxonomy" id="261099"/>
    <lineage>
        <taxon>Eukaryota</taxon>
        <taxon>Fungi</taxon>
        <taxon>Fungi incertae sedis</taxon>
        <taxon>Chytridiomycota</taxon>
        <taxon>Chytridiomycota incertae sedis</taxon>
        <taxon>Chytridiomycetes</taxon>
        <taxon>Rhizophydiales</taxon>
        <taxon>Terramycetaceae</taxon>
        <taxon>Boothiomyces</taxon>
    </lineage>
</organism>